<keyword evidence="3" id="KW-1185">Reference proteome</keyword>
<dbReference type="AlphaFoldDB" id="A0A7L4BW04"/>
<reference evidence="2 3" key="1">
    <citation type="submission" date="2019-09" db="EMBL/GenBank/DDBJ databases">
        <title>Bird 10,000 Genomes (B10K) Project - Family phase.</title>
        <authorList>
            <person name="Zhang G."/>
        </authorList>
    </citation>
    <scope>NUCLEOTIDE SEQUENCE [LARGE SCALE GENOMIC DNA]</scope>
    <source>
        <strain evidence="2">B10K-DU-005-01</strain>
    </source>
</reference>
<proteinExistence type="predicted"/>
<evidence type="ECO:0000313" key="2">
    <source>
        <dbReference type="EMBL" id="NXW41716.1"/>
    </source>
</evidence>
<accession>A0A7L4BW04</accession>
<comment type="caution">
    <text evidence="2">The sequence shown here is derived from an EMBL/GenBank/DDBJ whole genome shotgun (WGS) entry which is preliminary data.</text>
</comment>
<feature type="domain" description="Ubiquitin-activating enzyme E1 C-terminal" evidence="1">
    <location>
        <begin position="9"/>
        <end position="83"/>
    </location>
</feature>
<gene>
    <name evidence="2" type="primary">Uba7</name>
    <name evidence="2" type="ORF">NYCLEU_R08681</name>
</gene>
<dbReference type="Pfam" id="PF09358">
    <property type="entry name" value="E1_UFD"/>
    <property type="match status" value="1"/>
</dbReference>
<dbReference type="EMBL" id="VZZU01000193">
    <property type="protein sequence ID" value="NXW41716.1"/>
    <property type="molecule type" value="Genomic_DNA"/>
</dbReference>
<feature type="non-terminal residue" evidence="2">
    <location>
        <position position="1"/>
    </location>
</feature>
<dbReference type="Gene3D" id="3.10.290.60">
    <property type="entry name" value="Ubiquitin-activating enzyme E1, UFD domain"/>
    <property type="match status" value="1"/>
</dbReference>
<evidence type="ECO:0000259" key="1">
    <source>
        <dbReference type="Pfam" id="PF09358"/>
    </source>
</evidence>
<name>A0A7L4BW04_9AVES</name>
<dbReference type="Proteomes" id="UP000551823">
    <property type="component" value="Unassembled WGS sequence"/>
</dbReference>
<organism evidence="2 3">
    <name type="scientific">Nyctiprogne leucopyga</name>
    <dbReference type="NCBI Taxonomy" id="382315"/>
    <lineage>
        <taxon>Eukaryota</taxon>
        <taxon>Metazoa</taxon>
        <taxon>Chordata</taxon>
        <taxon>Craniata</taxon>
        <taxon>Vertebrata</taxon>
        <taxon>Euteleostomi</taxon>
        <taxon>Archelosauria</taxon>
        <taxon>Archosauria</taxon>
        <taxon>Dinosauria</taxon>
        <taxon>Saurischia</taxon>
        <taxon>Theropoda</taxon>
        <taxon>Coelurosauria</taxon>
        <taxon>Aves</taxon>
        <taxon>Neognathae</taxon>
        <taxon>Neoaves</taxon>
        <taxon>Strisores</taxon>
        <taxon>Caprimulgiformes</taxon>
        <taxon>Caprimulgidae</taxon>
        <taxon>Chordeilinae</taxon>
        <taxon>Nyctiprogne</taxon>
    </lineage>
</organism>
<sequence>MRAVGAGGQEMTVQEVLDWLQRTHGRTVIMLLHNDTVLYYREEDEETQTQQRARRLSEILEDAGEPRCRELELNYVCEGDDAEAGDDHPLLLCSFP</sequence>
<evidence type="ECO:0000313" key="3">
    <source>
        <dbReference type="Proteomes" id="UP000551823"/>
    </source>
</evidence>
<feature type="non-terminal residue" evidence="2">
    <location>
        <position position="96"/>
    </location>
</feature>
<dbReference type="InterPro" id="IPR038252">
    <property type="entry name" value="UBA_E1_C_sf"/>
</dbReference>
<dbReference type="InterPro" id="IPR018965">
    <property type="entry name" value="Ub-activating_enz_E1_C"/>
</dbReference>
<protein>
    <submittedName>
        <fullName evidence="2">UBA7 enzyme</fullName>
    </submittedName>
</protein>